<dbReference type="PANTHER" id="PTHR30093:SF2">
    <property type="entry name" value="TYPE II SECRETION SYSTEM PROTEIN H"/>
    <property type="match status" value="1"/>
</dbReference>
<dbReference type="EMBL" id="CP036291">
    <property type="protein sequence ID" value="QDU87722.1"/>
    <property type="molecule type" value="Genomic_DNA"/>
</dbReference>
<dbReference type="InterPro" id="IPR027558">
    <property type="entry name" value="Pre_pil_HX9DG_C"/>
</dbReference>
<feature type="transmembrane region" description="Helical" evidence="1">
    <location>
        <begin position="12"/>
        <end position="36"/>
    </location>
</feature>
<keyword evidence="4" id="KW-1185">Reference proteome</keyword>
<dbReference type="SUPFAM" id="SSF54523">
    <property type="entry name" value="Pili subunits"/>
    <property type="match status" value="1"/>
</dbReference>
<dbReference type="NCBIfam" id="TIGR02532">
    <property type="entry name" value="IV_pilin_GFxxxE"/>
    <property type="match status" value="1"/>
</dbReference>
<keyword evidence="1" id="KW-0812">Transmembrane</keyword>
<dbReference type="Gene3D" id="3.30.700.10">
    <property type="entry name" value="Glycoprotein, Type 4 Pilin"/>
    <property type="match status" value="1"/>
</dbReference>
<dbReference type="Pfam" id="PF07963">
    <property type="entry name" value="N_methyl"/>
    <property type="match status" value="1"/>
</dbReference>
<accession>A0A518D8A9</accession>
<dbReference type="OrthoDB" id="254858at2"/>
<dbReference type="InterPro" id="IPR045584">
    <property type="entry name" value="Pilin-like"/>
</dbReference>
<evidence type="ECO:0000256" key="1">
    <source>
        <dbReference type="SAM" id="Phobius"/>
    </source>
</evidence>
<dbReference type="RefSeq" id="WP_145281874.1">
    <property type="nucleotide sequence ID" value="NZ_CP036291.1"/>
</dbReference>
<protein>
    <recommendedName>
        <fullName evidence="2">DUF1559 domain-containing protein</fullName>
    </recommendedName>
</protein>
<dbReference type="NCBIfam" id="TIGR04294">
    <property type="entry name" value="pre_pil_HX9DG"/>
    <property type="match status" value="1"/>
</dbReference>
<keyword evidence="1" id="KW-1133">Transmembrane helix</keyword>
<proteinExistence type="predicted"/>
<organism evidence="3 4">
    <name type="scientific">Pirellulimonas nuda</name>
    <dbReference type="NCBI Taxonomy" id="2528009"/>
    <lineage>
        <taxon>Bacteria</taxon>
        <taxon>Pseudomonadati</taxon>
        <taxon>Planctomycetota</taxon>
        <taxon>Planctomycetia</taxon>
        <taxon>Pirellulales</taxon>
        <taxon>Lacipirellulaceae</taxon>
        <taxon>Pirellulimonas</taxon>
    </lineage>
</organism>
<dbReference type="PANTHER" id="PTHR30093">
    <property type="entry name" value="GENERAL SECRETION PATHWAY PROTEIN G"/>
    <property type="match status" value="1"/>
</dbReference>
<dbReference type="Pfam" id="PF07596">
    <property type="entry name" value="SBP_bac_10"/>
    <property type="match status" value="1"/>
</dbReference>
<dbReference type="AlphaFoldDB" id="A0A518D8A9"/>
<sequence>MSRQHNVLTKRAFTLVELLVVIAIIGILVGLLLPAVQAAREAARRSQCQNQLKQVGLALQNYESAQNRLPPFAEIPRGQTFQPFSAMVRILPYIEEQQLADLVDFDVAVPFTEHPEVAQTRIALYMCPSEENDRARATPTLTYYPLNYGLNVGTWFVYDPATGKAGDGAFAPNHPFKFSEVSDGLSKTLAACEVKAYQPNVWDTNNPSTVGEPAPATPAALAAYFGGTFDFNGHTEWVEGDVHETGVTATFPPNTRIPYTNGGVEYDIDVTSMRDGESTTVPTYAAITARSYHPGVVNAAMLDGSVRAVADDIDLAPWRAAGTRAGGESVGLN</sequence>
<evidence type="ECO:0000313" key="4">
    <source>
        <dbReference type="Proteomes" id="UP000317429"/>
    </source>
</evidence>
<gene>
    <name evidence="3" type="ORF">Pla175_10880</name>
</gene>
<reference evidence="3 4" key="1">
    <citation type="submission" date="2019-02" db="EMBL/GenBank/DDBJ databases">
        <title>Deep-cultivation of Planctomycetes and their phenomic and genomic characterization uncovers novel biology.</title>
        <authorList>
            <person name="Wiegand S."/>
            <person name="Jogler M."/>
            <person name="Boedeker C."/>
            <person name="Pinto D."/>
            <person name="Vollmers J."/>
            <person name="Rivas-Marin E."/>
            <person name="Kohn T."/>
            <person name="Peeters S.H."/>
            <person name="Heuer A."/>
            <person name="Rast P."/>
            <person name="Oberbeckmann S."/>
            <person name="Bunk B."/>
            <person name="Jeske O."/>
            <person name="Meyerdierks A."/>
            <person name="Storesund J.E."/>
            <person name="Kallscheuer N."/>
            <person name="Luecker S."/>
            <person name="Lage O.M."/>
            <person name="Pohl T."/>
            <person name="Merkel B.J."/>
            <person name="Hornburger P."/>
            <person name="Mueller R.-W."/>
            <person name="Bruemmer F."/>
            <person name="Labrenz M."/>
            <person name="Spormann A.M."/>
            <person name="Op den Camp H."/>
            <person name="Overmann J."/>
            <person name="Amann R."/>
            <person name="Jetten M.S.M."/>
            <person name="Mascher T."/>
            <person name="Medema M.H."/>
            <person name="Devos D.P."/>
            <person name="Kaster A.-K."/>
            <person name="Ovreas L."/>
            <person name="Rohde M."/>
            <person name="Galperin M.Y."/>
            <person name="Jogler C."/>
        </authorList>
    </citation>
    <scope>NUCLEOTIDE SEQUENCE [LARGE SCALE GENOMIC DNA]</scope>
    <source>
        <strain evidence="3 4">Pla175</strain>
    </source>
</reference>
<evidence type="ECO:0000259" key="2">
    <source>
        <dbReference type="Pfam" id="PF07596"/>
    </source>
</evidence>
<dbReference type="InterPro" id="IPR012902">
    <property type="entry name" value="N_methyl_site"/>
</dbReference>
<dbReference type="InterPro" id="IPR011453">
    <property type="entry name" value="DUF1559"/>
</dbReference>
<dbReference type="Proteomes" id="UP000317429">
    <property type="component" value="Chromosome"/>
</dbReference>
<evidence type="ECO:0000313" key="3">
    <source>
        <dbReference type="EMBL" id="QDU87722.1"/>
    </source>
</evidence>
<keyword evidence="1" id="KW-0472">Membrane</keyword>
<feature type="domain" description="DUF1559" evidence="2">
    <location>
        <begin position="37"/>
        <end position="315"/>
    </location>
</feature>
<dbReference type="KEGG" id="pnd:Pla175_10880"/>
<name>A0A518D8A9_9BACT</name>